<keyword evidence="2" id="KW-1185">Reference proteome</keyword>
<dbReference type="InterPro" id="IPR002636">
    <property type="entry name" value="DUF29"/>
</dbReference>
<dbReference type="RefSeq" id="WP_087148065.1">
    <property type="nucleotide sequence ID" value="NZ_FUKJ01000402.1"/>
</dbReference>
<organism evidence="1 2">
    <name type="scientific">Crenothrix polyspora</name>
    <dbReference type="NCBI Taxonomy" id="360316"/>
    <lineage>
        <taxon>Bacteria</taxon>
        <taxon>Pseudomonadati</taxon>
        <taxon>Pseudomonadota</taxon>
        <taxon>Gammaproteobacteria</taxon>
        <taxon>Methylococcales</taxon>
        <taxon>Crenotrichaceae</taxon>
        <taxon>Crenothrix</taxon>
    </lineage>
</organism>
<dbReference type="Pfam" id="PF01724">
    <property type="entry name" value="DUF29"/>
    <property type="match status" value="1"/>
</dbReference>
<reference evidence="2" key="1">
    <citation type="submission" date="2017-02" db="EMBL/GenBank/DDBJ databases">
        <authorList>
            <person name="Daims H."/>
        </authorList>
    </citation>
    <scope>NUCLEOTIDE SEQUENCE [LARGE SCALE GENOMIC DNA]</scope>
</reference>
<sequence length="143" mass="16947">MQDYKNDVIAWANEQAAFIRAGRFDLLDLEHIADEIEDVGKSEQREFESRMAVLLAHLIKWQYQPSHRGKSWQRTIKDQRLMIARRLEKTPSLKPELDNPDFWLESWADAARLSENETGLLNVFPESCPWNFEQIMNPEFWPD</sequence>
<accession>A0A1R4HFU7</accession>
<dbReference type="OrthoDB" id="5766125at2"/>
<dbReference type="Gene3D" id="1.20.1220.20">
    <property type="entry name" value="Uncharcterised protein PF01724"/>
    <property type="match status" value="1"/>
</dbReference>
<proteinExistence type="predicted"/>
<dbReference type="PANTHER" id="PTHR34235">
    <property type="entry name" value="SLR1203 PROTEIN-RELATED"/>
    <property type="match status" value="1"/>
</dbReference>
<evidence type="ECO:0000313" key="2">
    <source>
        <dbReference type="Proteomes" id="UP000195442"/>
    </source>
</evidence>
<protein>
    <recommendedName>
        <fullName evidence="3">DUF29 domain-containing protein</fullName>
    </recommendedName>
</protein>
<dbReference type="PANTHER" id="PTHR34235:SF4">
    <property type="entry name" value="SLR0291 PROTEIN"/>
    <property type="match status" value="1"/>
</dbReference>
<evidence type="ECO:0000313" key="1">
    <source>
        <dbReference type="EMBL" id="SJM95116.1"/>
    </source>
</evidence>
<evidence type="ECO:0008006" key="3">
    <source>
        <dbReference type="Google" id="ProtNLM"/>
    </source>
</evidence>
<dbReference type="Proteomes" id="UP000195442">
    <property type="component" value="Unassembled WGS sequence"/>
</dbReference>
<gene>
    <name evidence="1" type="ORF">CRENPOLYSF2_4600003</name>
</gene>
<name>A0A1R4HFU7_9GAMM</name>
<dbReference type="EMBL" id="FUKJ01000402">
    <property type="protein sequence ID" value="SJM95116.1"/>
    <property type="molecule type" value="Genomic_DNA"/>
</dbReference>
<dbReference type="AlphaFoldDB" id="A0A1R4HFU7"/>